<dbReference type="GO" id="GO:0016274">
    <property type="term" value="F:protein-arginine N-methyltransferase activity"/>
    <property type="evidence" value="ECO:0007669"/>
    <property type="project" value="InterPro"/>
</dbReference>
<gene>
    <name evidence="3" type="ORF">ETH_00011335</name>
</gene>
<proteinExistence type="predicted"/>
<dbReference type="InterPro" id="IPR025799">
    <property type="entry name" value="Arg_MeTrfase"/>
</dbReference>
<accession>U6KVT8</accession>
<feature type="compositionally biased region" description="Basic and acidic residues" evidence="2">
    <location>
        <begin position="58"/>
        <end position="69"/>
    </location>
</feature>
<feature type="compositionally biased region" description="Polar residues" evidence="2">
    <location>
        <begin position="45"/>
        <end position="56"/>
    </location>
</feature>
<evidence type="ECO:0000256" key="1">
    <source>
        <dbReference type="ARBA" id="ARBA00022691"/>
    </source>
</evidence>
<feature type="compositionally biased region" description="Basic and acidic residues" evidence="2">
    <location>
        <begin position="8"/>
        <end position="23"/>
    </location>
</feature>
<dbReference type="AlphaFoldDB" id="U6KVT8"/>
<dbReference type="RefSeq" id="XP_013232836.1">
    <property type="nucleotide sequence ID" value="XM_013377382.1"/>
</dbReference>
<keyword evidence="1" id="KW-0949">S-adenosyl-L-methionine</keyword>
<dbReference type="EMBL" id="HG675688">
    <property type="protein sequence ID" value="CDJ42086.1"/>
    <property type="molecule type" value="Genomic_DNA"/>
</dbReference>
<evidence type="ECO:0000256" key="2">
    <source>
        <dbReference type="SAM" id="MobiDB-lite"/>
    </source>
</evidence>
<dbReference type="GO" id="GO:0005634">
    <property type="term" value="C:nucleus"/>
    <property type="evidence" value="ECO:0007669"/>
    <property type="project" value="TreeGrafter"/>
</dbReference>
<dbReference type="VEuPathDB" id="ToxoDB:ETH2_1153500"/>
<dbReference type="GO" id="GO:0042054">
    <property type="term" value="F:histone methyltransferase activity"/>
    <property type="evidence" value="ECO:0007669"/>
    <property type="project" value="TreeGrafter"/>
</dbReference>
<dbReference type="PANTHER" id="PTHR11006">
    <property type="entry name" value="PROTEIN ARGININE N-METHYLTRANSFERASE"/>
    <property type="match status" value="1"/>
</dbReference>
<feature type="region of interest" description="Disordered" evidence="2">
    <location>
        <begin position="1"/>
        <end position="69"/>
    </location>
</feature>
<sequence>MAGAILSTERRGREIEHKQDRAASSRVVPRCRSRCTKGTPIPARLSTTSRGSIGTNTRKREIEVPDPHCDKENSCCNVAGANNGPAASASNDRSANAGRPPKLQRRLTSNASALHGAPTTHASHDRKGDDSGGDSGAPRLHRELKGLIHAMPLKSRRVSAYFPDWNLEQKLDYLLKMGVVATTKVNESEEVHTLSICSQFAEENHLAMLQDSDRVSHYRKAMHWVGDPSSGGKKLVEGRRVLEIGTGPICLLSINAVNAGAKHVVALEASRPSHWRAKKFVEAIGMSHKIDIVHGYSKRIPVELFKKPEVVIHEIIGDFASQEGVADALLDVQERTGSIPLSIPFGAETLICPASLPEPEHFLYPAHSYEGRSILSPRRILLQSVRLNTSHLLLSEEFQAFETLKFQSPMKNQMEQKKTLKFVISKPGSMAGLLTVIKIEIYPGTFFGTFRNGETDSWYTSLVLLPEEVKVEPGDVVSVESCSDMRNYCKVSSPKSPLKAGSKTDMGSVLVSKPTYSFTVSIYRPSFSFRRAYRSFPPIVVPFEEQAPVLCGATRKYADKR</sequence>
<dbReference type="SUPFAM" id="SSF53335">
    <property type="entry name" value="S-adenosyl-L-methionine-dependent methyltransferases"/>
    <property type="match status" value="1"/>
</dbReference>
<dbReference type="OMA" id="MSHKIDI"/>
<keyword evidence="4" id="KW-1185">Reference proteome</keyword>
<protein>
    <submittedName>
        <fullName evidence="3">Uncharacterized protein</fullName>
    </submittedName>
</protein>
<evidence type="ECO:0000313" key="4">
    <source>
        <dbReference type="Proteomes" id="UP000030747"/>
    </source>
</evidence>
<dbReference type="Proteomes" id="UP000030747">
    <property type="component" value="Unassembled WGS sequence"/>
</dbReference>
<feature type="region of interest" description="Disordered" evidence="2">
    <location>
        <begin position="115"/>
        <end position="139"/>
    </location>
</feature>
<reference evidence="3" key="2">
    <citation type="submission" date="2013-10" db="EMBL/GenBank/DDBJ databases">
        <authorList>
            <person name="Aslett M."/>
        </authorList>
    </citation>
    <scope>NUCLEOTIDE SEQUENCE [LARGE SCALE GENOMIC DNA]</scope>
    <source>
        <strain evidence="3">Houghton</strain>
    </source>
</reference>
<dbReference type="GeneID" id="25251456"/>
<evidence type="ECO:0000313" key="3">
    <source>
        <dbReference type="EMBL" id="CDJ42086.1"/>
    </source>
</evidence>
<dbReference type="Gene3D" id="3.40.50.150">
    <property type="entry name" value="Vaccinia Virus protein VP39"/>
    <property type="match status" value="1"/>
</dbReference>
<dbReference type="InterPro" id="IPR029063">
    <property type="entry name" value="SAM-dependent_MTases_sf"/>
</dbReference>
<reference evidence="3" key="1">
    <citation type="submission" date="2013-10" db="EMBL/GenBank/DDBJ databases">
        <title>Genomic analysis of the causative agents of coccidiosis in chickens.</title>
        <authorList>
            <person name="Reid A.J."/>
            <person name="Blake D."/>
            <person name="Billington K."/>
            <person name="Browne H."/>
            <person name="Dunn M."/>
            <person name="Hung S."/>
            <person name="Kawahara F."/>
            <person name="Miranda-Saavedra D."/>
            <person name="Mourier T."/>
            <person name="Nagra H."/>
            <person name="Otto T.D."/>
            <person name="Rawlings N."/>
            <person name="Sanchez A."/>
            <person name="Sanders M."/>
            <person name="Subramaniam C."/>
            <person name="Tay Y."/>
            <person name="Dear P."/>
            <person name="Doerig C."/>
            <person name="Gruber A."/>
            <person name="Parkinson J."/>
            <person name="Shirley M."/>
            <person name="Wan K.L."/>
            <person name="Berriman M."/>
            <person name="Tomley F."/>
            <person name="Pain A."/>
        </authorList>
    </citation>
    <scope>NUCLEOTIDE SEQUENCE [LARGE SCALE GENOMIC DNA]</scope>
    <source>
        <strain evidence="3">Houghton</strain>
    </source>
</reference>
<organism evidence="3 4">
    <name type="scientific">Eimeria tenella</name>
    <name type="common">Coccidian parasite</name>
    <dbReference type="NCBI Taxonomy" id="5802"/>
    <lineage>
        <taxon>Eukaryota</taxon>
        <taxon>Sar</taxon>
        <taxon>Alveolata</taxon>
        <taxon>Apicomplexa</taxon>
        <taxon>Conoidasida</taxon>
        <taxon>Coccidia</taxon>
        <taxon>Eucoccidiorida</taxon>
        <taxon>Eimeriorina</taxon>
        <taxon>Eimeriidae</taxon>
        <taxon>Eimeria</taxon>
    </lineage>
</organism>
<name>U6KVT8_EIMTE</name>
<dbReference type="VEuPathDB" id="ToxoDB:ETH_00011335"/>
<dbReference type="OrthoDB" id="41566at2759"/>
<dbReference type="PANTHER" id="PTHR11006:SF53">
    <property type="entry name" value="PROTEIN ARGININE N-METHYLTRANSFERASE 3"/>
    <property type="match status" value="1"/>
</dbReference>